<evidence type="ECO:0000313" key="2">
    <source>
        <dbReference type="EMBL" id="MDA0644624.1"/>
    </source>
</evidence>
<protein>
    <submittedName>
        <fullName evidence="2">Uncharacterized protein</fullName>
    </submittedName>
</protein>
<proteinExistence type="predicted"/>
<name>A0ABT4T5D0_9ACTN</name>
<dbReference type="RefSeq" id="WP_187281245.1">
    <property type="nucleotide sequence ID" value="NZ_BAABFD010000021.1"/>
</dbReference>
<organism evidence="2 3">
    <name type="scientific">Nonomuraea ferruginea</name>
    <dbReference type="NCBI Taxonomy" id="46174"/>
    <lineage>
        <taxon>Bacteria</taxon>
        <taxon>Bacillati</taxon>
        <taxon>Actinomycetota</taxon>
        <taxon>Actinomycetes</taxon>
        <taxon>Streptosporangiales</taxon>
        <taxon>Streptosporangiaceae</taxon>
        <taxon>Nonomuraea</taxon>
    </lineage>
</organism>
<evidence type="ECO:0000313" key="3">
    <source>
        <dbReference type="Proteomes" id="UP001212498"/>
    </source>
</evidence>
<reference evidence="2 3" key="1">
    <citation type="submission" date="2022-11" db="EMBL/GenBank/DDBJ databases">
        <title>Nonomuraea corallina sp. nov., a new species of the genus Nonomuraea isolated from sea side sediment in Thai sea.</title>
        <authorList>
            <person name="Ngamcharungchit C."/>
            <person name="Matsumoto A."/>
            <person name="Suriyachadkun C."/>
            <person name="Panbangred W."/>
            <person name="Inahashi Y."/>
            <person name="Intra B."/>
        </authorList>
    </citation>
    <scope>NUCLEOTIDE SEQUENCE [LARGE SCALE GENOMIC DNA]</scope>
    <source>
        <strain evidence="2 3">DSM 43553</strain>
    </source>
</reference>
<gene>
    <name evidence="2" type="ORF">OUY24_28690</name>
</gene>
<dbReference type="Proteomes" id="UP001212498">
    <property type="component" value="Unassembled WGS sequence"/>
</dbReference>
<feature type="compositionally biased region" description="Basic residues" evidence="1">
    <location>
        <begin position="33"/>
        <end position="48"/>
    </location>
</feature>
<comment type="caution">
    <text evidence="2">The sequence shown here is derived from an EMBL/GenBank/DDBJ whole genome shotgun (WGS) entry which is preliminary data.</text>
</comment>
<dbReference type="EMBL" id="JAPNUD010000104">
    <property type="protein sequence ID" value="MDA0644624.1"/>
    <property type="molecule type" value="Genomic_DNA"/>
</dbReference>
<sequence>MTNERGKDWAHPWFAVVVGPRPSEQVPEEDERRRRRRPPRPVKLRRTT</sequence>
<evidence type="ECO:0000256" key="1">
    <source>
        <dbReference type="SAM" id="MobiDB-lite"/>
    </source>
</evidence>
<accession>A0ABT4T5D0</accession>
<feature type="region of interest" description="Disordered" evidence="1">
    <location>
        <begin position="20"/>
        <end position="48"/>
    </location>
</feature>
<keyword evidence="3" id="KW-1185">Reference proteome</keyword>